<gene>
    <name evidence="2" type="ORF">Naga_100013g83</name>
</gene>
<dbReference type="Proteomes" id="UP000019335">
    <property type="component" value="Chromosome 1"/>
</dbReference>
<dbReference type="PANTHER" id="PTHR35106:SF1">
    <property type="entry name" value="CHORD DOMAIN-CONTAINING PROTEIN"/>
    <property type="match status" value="1"/>
</dbReference>
<comment type="caution">
    <text evidence="2">The sequence shown here is derived from an EMBL/GenBank/DDBJ whole genome shotgun (WGS) entry which is preliminary data.</text>
</comment>
<name>W7TTF2_9STRA</name>
<keyword evidence="3" id="KW-1185">Reference proteome</keyword>
<keyword evidence="1" id="KW-1133">Transmembrane helix</keyword>
<protein>
    <submittedName>
        <fullName evidence="2">Uncharacterized protein</fullName>
    </submittedName>
</protein>
<organism evidence="2 3">
    <name type="scientific">Nannochloropsis gaditana</name>
    <dbReference type="NCBI Taxonomy" id="72520"/>
    <lineage>
        <taxon>Eukaryota</taxon>
        <taxon>Sar</taxon>
        <taxon>Stramenopiles</taxon>
        <taxon>Ochrophyta</taxon>
        <taxon>Eustigmatophyceae</taxon>
        <taxon>Eustigmatales</taxon>
        <taxon>Monodopsidaceae</taxon>
        <taxon>Nannochloropsis</taxon>
    </lineage>
</organism>
<dbReference type="PANTHER" id="PTHR35106">
    <property type="entry name" value="BNAA07G25190D PROTEIN"/>
    <property type="match status" value="1"/>
</dbReference>
<feature type="transmembrane region" description="Helical" evidence="1">
    <location>
        <begin position="6"/>
        <end position="25"/>
    </location>
</feature>
<dbReference type="AlphaFoldDB" id="W7TTF2"/>
<accession>W7TTF2</accession>
<dbReference type="OrthoDB" id="4768527at2759"/>
<evidence type="ECO:0000313" key="3">
    <source>
        <dbReference type="Proteomes" id="UP000019335"/>
    </source>
</evidence>
<sequence length="141" mass="16115">MVSTNYSSLNIASLLRIIAILLLVLHPNHAWFSISRLLSRTVKNAPGHLSVLGSGSSDIHQSCTITEMLCKNCKTYYDPSRNHERACRYHPKHYSGDTKRKADWSASADRFATQKMYWCCGEEDENAPGCKYDRHRSYDDE</sequence>
<evidence type="ECO:0000313" key="2">
    <source>
        <dbReference type="EMBL" id="EWM30465.1"/>
    </source>
</evidence>
<evidence type="ECO:0000256" key="1">
    <source>
        <dbReference type="SAM" id="Phobius"/>
    </source>
</evidence>
<keyword evidence="1" id="KW-0472">Membrane</keyword>
<keyword evidence="1" id="KW-0812">Transmembrane</keyword>
<reference evidence="2 3" key="1">
    <citation type="journal article" date="2014" name="Mol. Plant">
        <title>Chromosome Scale Genome Assembly and Transcriptome Profiling of Nannochloropsis gaditana in Nitrogen Depletion.</title>
        <authorList>
            <person name="Corteggiani Carpinelli E."/>
            <person name="Telatin A."/>
            <person name="Vitulo N."/>
            <person name="Forcato C."/>
            <person name="D'Angelo M."/>
            <person name="Schiavon R."/>
            <person name="Vezzi A."/>
            <person name="Giacometti G.M."/>
            <person name="Morosinotto T."/>
            <person name="Valle G."/>
        </authorList>
    </citation>
    <scope>NUCLEOTIDE SEQUENCE [LARGE SCALE GENOMIC DNA]</scope>
    <source>
        <strain evidence="2 3">B-31</strain>
    </source>
</reference>
<dbReference type="EMBL" id="AZIL01000033">
    <property type="protein sequence ID" value="EWM30465.1"/>
    <property type="molecule type" value="Genomic_DNA"/>
</dbReference>
<proteinExistence type="predicted"/>